<evidence type="ECO:0000313" key="4">
    <source>
        <dbReference type="Proteomes" id="UP001595075"/>
    </source>
</evidence>
<feature type="compositionally biased region" description="Acidic residues" evidence="1">
    <location>
        <begin position="427"/>
        <end position="464"/>
    </location>
</feature>
<organism evidence="3 4">
    <name type="scientific">Oculimacula yallundae</name>
    <dbReference type="NCBI Taxonomy" id="86028"/>
    <lineage>
        <taxon>Eukaryota</taxon>
        <taxon>Fungi</taxon>
        <taxon>Dikarya</taxon>
        <taxon>Ascomycota</taxon>
        <taxon>Pezizomycotina</taxon>
        <taxon>Leotiomycetes</taxon>
        <taxon>Helotiales</taxon>
        <taxon>Ploettnerulaceae</taxon>
        <taxon>Oculimacula</taxon>
    </lineage>
</organism>
<comment type="caution">
    <text evidence="3">The sequence shown here is derived from an EMBL/GenBank/DDBJ whole genome shotgun (WGS) entry which is preliminary data.</text>
</comment>
<proteinExistence type="predicted"/>
<feature type="domain" description="F-box" evidence="2">
    <location>
        <begin position="27"/>
        <end position="76"/>
    </location>
</feature>
<dbReference type="PROSITE" id="PS50181">
    <property type="entry name" value="FBOX"/>
    <property type="match status" value="1"/>
</dbReference>
<reference evidence="3 4" key="1">
    <citation type="journal article" date="2024" name="Commun. Biol.">
        <title>Comparative genomic analysis of thermophilic fungi reveals convergent evolutionary adaptations and gene losses.</title>
        <authorList>
            <person name="Steindorff A.S."/>
            <person name="Aguilar-Pontes M.V."/>
            <person name="Robinson A.J."/>
            <person name="Andreopoulos B."/>
            <person name="LaButti K."/>
            <person name="Kuo A."/>
            <person name="Mondo S."/>
            <person name="Riley R."/>
            <person name="Otillar R."/>
            <person name="Haridas S."/>
            <person name="Lipzen A."/>
            <person name="Grimwood J."/>
            <person name="Schmutz J."/>
            <person name="Clum A."/>
            <person name="Reid I.D."/>
            <person name="Moisan M.C."/>
            <person name="Butler G."/>
            <person name="Nguyen T.T.M."/>
            <person name="Dewar K."/>
            <person name="Conant G."/>
            <person name="Drula E."/>
            <person name="Henrissat B."/>
            <person name="Hansel C."/>
            <person name="Singer S."/>
            <person name="Hutchinson M.I."/>
            <person name="de Vries R.P."/>
            <person name="Natvig D.O."/>
            <person name="Powell A.J."/>
            <person name="Tsang A."/>
            <person name="Grigoriev I.V."/>
        </authorList>
    </citation>
    <scope>NUCLEOTIDE SEQUENCE [LARGE SCALE GENOMIC DNA]</scope>
    <source>
        <strain evidence="3 4">CBS 494.80</strain>
    </source>
</reference>
<accession>A0ABR4CER8</accession>
<gene>
    <name evidence="3" type="ORF">VTL71DRAFT_16511</name>
</gene>
<sequence length="464" mass="52934">MAVHDLSVRPTNLARVTPLGGTIAPQSSPLASIPLELLLQINRHLTTPEYGNLRLTCKHIEDQLLNAFTKEFFQKRQFMFTEFSLQALLDISKSRFATSLKHVIFGLEQPPMNPPSPRNPIGVVLSLSESVERENRIMTNWLDHATFLGTGQNVEVLAQAFSYLSRLETVGLRDFSSRSRFRDFPNVHWNSYGVSTYHQETGLHLQNPGRTHHPGLPTDHAMTTHRMFQDILRAAGKASLRLQNFEIILRDWALLDRAFNIPTYLQPTIDPVIANLRTLFLDLHHSYSVLMSVVVNGTSQLSPSYFLMRFLSRMSLNRYWPSYGDIEQLFGLLVCTKSHSLNKDDVPADERINLWAKFFNDLAGLDLKLEGINMSVLHQQQPNICHRRLVTFKESPNPVVKIWAGNDTQSGLRDFETLVHIQGLNDADTDIESSNEDDDEEHSDDSMDDLDHENDEDEDDEDDE</sequence>
<dbReference type="EMBL" id="JAZHXI010000009">
    <property type="protein sequence ID" value="KAL2068413.1"/>
    <property type="molecule type" value="Genomic_DNA"/>
</dbReference>
<name>A0ABR4CER8_9HELO</name>
<keyword evidence="4" id="KW-1185">Reference proteome</keyword>
<evidence type="ECO:0000313" key="3">
    <source>
        <dbReference type="EMBL" id="KAL2068413.1"/>
    </source>
</evidence>
<dbReference type="Proteomes" id="UP001595075">
    <property type="component" value="Unassembled WGS sequence"/>
</dbReference>
<feature type="region of interest" description="Disordered" evidence="1">
    <location>
        <begin position="424"/>
        <end position="464"/>
    </location>
</feature>
<evidence type="ECO:0000256" key="1">
    <source>
        <dbReference type="SAM" id="MobiDB-lite"/>
    </source>
</evidence>
<dbReference type="InterPro" id="IPR001810">
    <property type="entry name" value="F-box_dom"/>
</dbReference>
<evidence type="ECO:0000259" key="2">
    <source>
        <dbReference type="PROSITE" id="PS50181"/>
    </source>
</evidence>
<protein>
    <recommendedName>
        <fullName evidence="2">F-box domain-containing protein</fullName>
    </recommendedName>
</protein>